<proteinExistence type="predicted"/>
<comment type="caution">
    <text evidence="2">The sequence shown here is derived from an EMBL/GenBank/DDBJ whole genome shotgun (WGS) entry which is preliminary data.</text>
</comment>
<protein>
    <recommendedName>
        <fullName evidence="1">Peptidase S33 tripeptidyl aminopeptidase-like C-terminal domain-containing protein</fullName>
    </recommendedName>
</protein>
<organism evidence="2 3">
    <name type="scientific">Streptomyces similanensis</name>
    <dbReference type="NCBI Taxonomy" id="1274988"/>
    <lineage>
        <taxon>Bacteria</taxon>
        <taxon>Bacillati</taxon>
        <taxon>Actinomycetota</taxon>
        <taxon>Actinomycetes</taxon>
        <taxon>Kitasatosporales</taxon>
        <taxon>Streptomycetaceae</taxon>
        <taxon>Streptomyces</taxon>
    </lineage>
</organism>
<evidence type="ECO:0000259" key="1">
    <source>
        <dbReference type="Pfam" id="PF08386"/>
    </source>
</evidence>
<accession>A0ABP9KS92</accession>
<gene>
    <name evidence="2" type="ORF">GCM10023336_41860</name>
</gene>
<dbReference type="RefSeq" id="WP_176147647.1">
    <property type="nucleotide sequence ID" value="NZ_BAABKC010000059.1"/>
</dbReference>
<dbReference type="InterPro" id="IPR013595">
    <property type="entry name" value="Pept_S33_TAP-like_C"/>
</dbReference>
<keyword evidence="3" id="KW-1185">Reference proteome</keyword>
<dbReference type="Pfam" id="PF08386">
    <property type="entry name" value="Abhydrolase_4"/>
    <property type="match status" value="1"/>
</dbReference>
<dbReference type="EMBL" id="BAABKC010000059">
    <property type="protein sequence ID" value="GAA5062988.1"/>
    <property type="molecule type" value="Genomic_DNA"/>
</dbReference>
<feature type="domain" description="Peptidase S33 tripeptidyl aminopeptidase-like C-terminal" evidence="1">
    <location>
        <begin position="1"/>
        <end position="48"/>
    </location>
</feature>
<sequence>MHRSLHGSRMVTVLGGEGHGVHGAGSCADEPATVCLTTGRLPEKDVVCRAPADSR</sequence>
<reference evidence="3" key="1">
    <citation type="journal article" date="2019" name="Int. J. Syst. Evol. Microbiol.">
        <title>The Global Catalogue of Microorganisms (GCM) 10K type strain sequencing project: providing services to taxonomists for standard genome sequencing and annotation.</title>
        <authorList>
            <consortium name="The Broad Institute Genomics Platform"/>
            <consortium name="The Broad Institute Genome Sequencing Center for Infectious Disease"/>
            <person name="Wu L."/>
            <person name="Ma J."/>
        </authorList>
    </citation>
    <scope>NUCLEOTIDE SEQUENCE [LARGE SCALE GENOMIC DNA]</scope>
    <source>
        <strain evidence="3">JCM 18410</strain>
    </source>
</reference>
<dbReference type="Proteomes" id="UP001500124">
    <property type="component" value="Unassembled WGS sequence"/>
</dbReference>
<evidence type="ECO:0000313" key="3">
    <source>
        <dbReference type="Proteomes" id="UP001500124"/>
    </source>
</evidence>
<evidence type="ECO:0000313" key="2">
    <source>
        <dbReference type="EMBL" id="GAA5062988.1"/>
    </source>
</evidence>
<name>A0ABP9KS92_9ACTN</name>